<keyword evidence="1" id="KW-0472">Membrane</keyword>
<proteinExistence type="predicted"/>
<evidence type="ECO:0000313" key="3">
    <source>
        <dbReference type="Proteomes" id="UP001500642"/>
    </source>
</evidence>
<sequence length="156" mass="17245">MGDRPRPDPAKERPADVLTYRHAGHPMDVGAGIVILIGLGVSFGIGLVIVLLVALPGLRAEGRIKPSGRQRFRLPSEWTGFDDDVHGFFGHDGDTSHLATREQAAVTAMQEHSYALRPQPRRHASPPWLTFRPRTRHWKVPETGTGFRTAIVLLFG</sequence>
<keyword evidence="3" id="KW-1185">Reference proteome</keyword>
<keyword evidence="1" id="KW-0812">Transmembrane</keyword>
<accession>A0ABP8JTI2</accession>
<reference evidence="3" key="1">
    <citation type="journal article" date="2019" name="Int. J. Syst. Evol. Microbiol.">
        <title>The Global Catalogue of Microorganisms (GCM) 10K type strain sequencing project: providing services to taxonomists for standard genome sequencing and annotation.</title>
        <authorList>
            <consortium name="The Broad Institute Genomics Platform"/>
            <consortium name="The Broad Institute Genome Sequencing Center for Infectious Disease"/>
            <person name="Wu L."/>
            <person name="Ma J."/>
        </authorList>
    </citation>
    <scope>NUCLEOTIDE SEQUENCE [LARGE SCALE GENOMIC DNA]</scope>
    <source>
        <strain evidence="3">JCM 17808</strain>
    </source>
</reference>
<evidence type="ECO:0000313" key="2">
    <source>
        <dbReference type="EMBL" id="GAA4395835.1"/>
    </source>
</evidence>
<gene>
    <name evidence="2" type="ORF">GCM10023167_26520</name>
</gene>
<protein>
    <submittedName>
        <fullName evidence="2">Uncharacterized protein</fullName>
    </submittedName>
</protein>
<organism evidence="2 3">
    <name type="scientific">Brevibacterium pityocampae</name>
    <dbReference type="NCBI Taxonomy" id="506594"/>
    <lineage>
        <taxon>Bacteria</taxon>
        <taxon>Bacillati</taxon>
        <taxon>Actinomycetota</taxon>
        <taxon>Actinomycetes</taxon>
        <taxon>Micrococcales</taxon>
        <taxon>Brevibacteriaceae</taxon>
        <taxon>Brevibacterium</taxon>
    </lineage>
</organism>
<feature type="transmembrane region" description="Helical" evidence="1">
    <location>
        <begin position="29"/>
        <end position="55"/>
    </location>
</feature>
<dbReference type="Proteomes" id="UP001500642">
    <property type="component" value="Unassembled WGS sequence"/>
</dbReference>
<name>A0ABP8JTI2_9MICO</name>
<evidence type="ECO:0000256" key="1">
    <source>
        <dbReference type="SAM" id="Phobius"/>
    </source>
</evidence>
<keyword evidence="1" id="KW-1133">Transmembrane helix</keyword>
<comment type="caution">
    <text evidence="2">The sequence shown here is derived from an EMBL/GenBank/DDBJ whole genome shotgun (WGS) entry which is preliminary data.</text>
</comment>
<dbReference type="EMBL" id="BAABGL010000036">
    <property type="protein sequence ID" value="GAA4395835.1"/>
    <property type="molecule type" value="Genomic_DNA"/>
</dbReference>